<gene>
    <name evidence="1" type="ORF">L227DRAFT_205680</name>
</gene>
<protein>
    <submittedName>
        <fullName evidence="1">Uncharacterized protein</fullName>
    </submittedName>
</protein>
<keyword evidence="2" id="KW-1185">Reference proteome</keyword>
<dbReference type="EMBL" id="ML122252">
    <property type="protein sequence ID" value="RPD65223.1"/>
    <property type="molecule type" value="Genomic_DNA"/>
</dbReference>
<sequence length="157" mass="17639">MPSLNVNGRYVSWFGRELQYSEAPRFDGLYAMKYRKTPFSQASDPRVRNPLSSSIASSLDEVAIFMASLLSGEPQIDEGIPHNRGGFRMQYVAHHDIVGAVSSHRELPYSETRCQALAGKTDTRTLVWAKYSQGQTYMRMLLGRRTGGGVQSRERCS</sequence>
<name>A0A5C2SN48_9APHY</name>
<dbReference type="AlphaFoldDB" id="A0A5C2SN48"/>
<proteinExistence type="predicted"/>
<organism evidence="1 2">
    <name type="scientific">Lentinus tigrinus ALCF2SS1-6</name>
    <dbReference type="NCBI Taxonomy" id="1328759"/>
    <lineage>
        <taxon>Eukaryota</taxon>
        <taxon>Fungi</taxon>
        <taxon>Dikarya</taxon>
        <taxon>Basidiomycota</taxon>
        <taxon>Agaricomycotina</taxon>
        <taxon>Agaricomycetes</taxon>
        <taxon>Polyporales</taxon>
        <taxon>Polyporaceae</taxon>
        <taxon>Lentinus</taxon>
    </lineage>
</organism>
<dbReference type="Proteomes" id="UP000313359">
    <property type="component" value="Unassembled WGS sequence"/>
</dbReference>
<accession>A0A5C2SN48</accession>
<reference evidence="1" key="1">
    <citation type="journal article" date="2018" name="Genome Biol. Evol.">
        <title>Genomics and development of Lentinus tigrinus, a white-rot wood-decaying mushroom with dimorphic fruiting bodies.</title>
        <authorList>
            <person name="Wu B."/>
            <person name="Xu Z."/>
            <person name="Knudson A."/>
            <person name="Carlson A."/>
            <person name="Chen N."/>
            <person name="Kovaka S."/>
            <person name="LaButti K."/>
            <person name="Lipzen A."/>
            <person name="Pennachio C."/>
            <person name="Riley R."/>
            <person name="Schakwitz W."/>
            <person name="Umezawa K."/>
            <person name="Ohm R.A."/>
            <person name="Grigoriev I.V."/>
            <person name="Nagy L.G."/>
            <person name="Gibbons J."/>
            <person name="Hibbett D."/>
        </authorList>
    </citation>
    <scope>NUCLEOTIDE SEQUENCE [LARGE SCALE GENOMIC DNA]</scope>
    <source>
        <strain evidence="1">ALCF2SS1-6</strain>
    </source>
</reference>
<evidence type="ECO:0000313" key="2">
    <source>
        <dbReference type="Proteomes" id="UP000313359"/>
    </source>
</evidence>
<evidence type="ECO:0000313" key="1">
    <source>
        <dbReference type="EMBL" id="RPD65223.1"/>
    </source>
</evidence>